<keyword evidence="5 6" id="KW-0472">Membrane</keyword>
<dbReference type="EMBL" id="WWVW01000035">
    <property type="protein sequence ID" value="MZL78671.1"/>
    <property type="molecule type" value="Genomic_DNA"/>
</dbReference>
<feature type="transmembrane region" description="Helical" evidence="6">
    <location>
        <begin position="173"/>
        <end position="191"/>
    </location>
</feature>
<evidence type="ECO:0000256" key="4">
    <source>
        <dbReference type="ARBA" id="ARBA00022989"/>
    </source>
</evidence>
<accession>A0ABW9X8L1</accession>
<dbReference type="Pfam" id="PF01943">
    <property type="entry name" value="Polysacc_synt"/>
    <property type="match status" value="1"/>
</dbReference>
<feature type="transmembrane region" description="Helical" evidence="6">
    <location>
        <begin position="80"/>
        <end position="107"/>
    </location>
</feature>
<name>A0ABW9X8L1_9FIRM</name>
<dbReference type="InterPro" id="IPR002797">
    <property type="entry name" value="Polysacc_synth"/>
</dbReference>
<evidence type="ECO:0000256" key="5">
    <source>
        <dbReference type="ARBA" id="ARBA00023136"/>
    </source>
</evidence>
<feature type="transmembrane region" description="Helical" evidence="6">
    <location>
        <begin position="113"/>
        <end position="135"/>
    </location>
</feature>
<reference evidence="7 8" key="1">
    <citation type="journal article" date="2019" name="Nat. Med.">
        <title>A library of human gut bacterial isolates paired with longitudinal multiomics data enables mechanistic microbiome research.</title>
        <authorList>
            <person name="Poyet M."/>
            <person name="Groussin M."/>
            <person name="Gibbons S.M."/>
            <person name="Avila-Pacheco J."/>
            <person name="Jiang X."/>
            <person name="Kearney S.M."/>
            <person name="Perrotta A.R."/>
            <person name="Berdy B."/>
            <person name="Zhao S."/>
            <person name="Lieberman T.D."/>
            <person name="Swanson P.K."/>
            <person name="Smith M."/>
            <person name="Roesemann S."/>
            <person name="Alexander J.E."/>
            <person name="Rich S.A."/>
            <person name="Livny J."/>
            <person name="Vlamakis H."/>
            <person name="Clish C."/>
            <person name="Bullock K."/>
            <person name="Deik A."/>
            <person name="Scott J."/>
            <person name="Pierce K.A."/>
            <person name="Xavier R.J."/>
            <person name="Alm E.J."/>
        </authorList>
    </citation>
    <scope>NUCLEOTIDE SEQUENCE [LARGE SCALE GENOMIC DNA]</scope>
    <source>
        <strain evidence="7 8">BIOML-A1</strain>
    </source>
</reference>
<sequence length="474" mass="53619">MKEKNIYLLKNLILFFLASFLPKTISFFLVPLYTNCLSTTEYGTADLLINTVSLCVPILTLVVQDAVMKFTLDNQHDKKIVFTVGIKITCIGFLILSIGCTLLKTIGILKLDYFYILFLVSNYLVSALVEMISYFCRGINQIVILTVSSVAQTMTTIVSNLLFLLVLKSGLKGYLFSILLGYCVNILIVFFGAGLHKYIDFRHRDKKLEKEMFMFSAPLIASSLSWWINNASDKYILTYMCGLSVVGIYSVAYKIPTILSVLGTVISKAFTISAIKEIDTDDTDGFLGKSYSLISYVMTVGCAVLILLNPFLSKLLFAKDFYIAWKFVPPLLIAFLMSAISGTCQSILTAINKTTIISFTAILGAFVNVILNIILIPLYEGYGAAVATMFSFFVCWIGRYLELKKYVKFKNKISKEIIAYSLVSIEMILAYEENKYIWMESLIVVLIIVLYHKEEIYFIKNIFTKKKYVMEKKK</sequence>
<evidence type="ECO:0000256" key="1">
    <source>
        <dbReference type="ARBA" id="ARBA00004651"/>
    </source>
</evidence>
<keyword evidence="3 6" id="KW-0812">Transmembrane</keyword>
<dbReference type="PANTHER" id="PTHR30250">
    <property type="entry name" value="PST FAMILY PREDICTED COLANIC ACID TRANSPORTER"/>
    <property type="match status" value="1"/>
</dbReference>
<feature type="transmembrane region" description="Helical" evidence="6">
    <location>
        <begin position="382"/>
        <end position="401"/>
    </location>
</feature>
<feature type="transmembrane region" description="Helical" evidence="6">
    <location>
        <begin position="293"/>
        <end position="311"/>
    </location>
</feature>
<dbReference type="InterPro" id="IPR050833">
    <property type="entry name" value="Poly_Biosynth_Transport"/>
</dbReference>
<evidence type="ECO:0000313" key="7">
    <source>
        <dbReference type="EMBL" id="MZL78671.1"/>
    </source>
</evidence>
<comment type="subcellular location">
    <subcellularLocation>
        <location evidence="1">Cell membrane</location>
        <topology evidence="1">Multi-pass membrane protein</topology>
    </subcellularLocation>
</comment>
<keyword evidence="4 6" id="KW-1133">Transmembrane helix</keyword>
<gene>
    <name evidence="7" type="ORF">GT718_15240</name>
</gene>
<feature type="transmembrane region" description="Helical" evidence="6">
    <location>
        <begin position="12"/>
        <end position="35"/>
    </location>
</feature>
<dbReference type="RefSeq" id="WP_129975955.1">
    <property type="nucleotide sequence ID" value="NZ_JAFIKS010000027.1"/>
</dbReference>
<evidence type="ECO:0000256" key="2">
    <source>
        <dbReference type="ARBA" id="ARBA00022475"/>
    </source>
</evidence>
<evidence type="ECO:0000256" key="3">
    <source>
        <dbReference type="ARBA" id="ARBA00022692"/>
    </source>
</evidence>
<evidence type="ECO:0000313" key="8">
    <source>
        <dbReference type="Proteomes" id="UP000452293"/>
    </source>
</evidence>
<feature type="transmembrane region" description="Helical" evidence="6">
    <location>
        <begin position="142"/>
        <end position="167"/>
    </location>
</feature>
<evidence type="ECO:0000256" key="6">
    <source>
        <dbReference type="SAM" id="Phobius"/>
    </source>
</evidence>
<organism evidence="7 8">
    <name type="scientific">Blautia massiliensis</name>
    <name type="common">ex Durand et al. 2017</name>
    <dbReference type="NCBI Taxonomy" id="1737424"/>
    <lineage>
        <taxon>Bacteria</taxon>
        <taxon>Bacillati</taxon>
        <taxon>Bacillota</taxon>
        <taxon>Clostridia</taxon>
        <taxon>Lachnospirales</taxon>
        <taxon>Lachnospiraceae</taxon>
        <taxon>Blautia</taxon>
    </lineage>
</organism>
<feature type="transmembrane region" description="Helical" evidence="6">
    <location>
        <begin position="356"/>
        <end position="376"/>
    </location>
</feature>
<dbReference type="PANTHER" id="PTHR30250:SF11">
    <property type="entry name" value="O-ANTIGEN TRANSPORTER-RELATED"/>
    <property type="match status" value="1"/>
</dbReference>
<dbReference type="Proteomes" id="UP000452293">
    <property type="component" value="Unassembled WGS sequence"/>
</dbReference>
<feature type="transmembrane region" description="Helical" evidence="6">
    <location>
        <begin position="47"/>
        <end position="68"/>
    </location>
</feature>
<comment type="caution">
    <text evidence="7">The sequence shown here is derived from an EMBL/GenBank/DDBJ whole genome shotgun (WGS) entry which is preliminary data.</text>
</comment>
<feature type="transmembrane region" description="Helical" evidence="6">
    <location>
        <begin position="323"/>
        <end position="344"/>
    </location>
</feature>
<protein>
    <submittedName>
        <fullName evidence="7">Oligosaccharide flippase family protein</fullName>
    </submittedName>
</protein>
<keyword evidence="8" id="KW-1185">Reference proteome</keyword>
<feature type="transmembrane region" description="Helical" evidence="6">
    <location>
        <begin position="212"/>
        <end position="229"/>
    </location>
</feature>
<proteinExistence type="predicted"/>
<keyword evidence="2" id="KW-1003">Cell membrane</keyword>